<organism evidence="2 3">
    <name type="scientific">Halocaridina rubra</name>
    <name type="common">Hawaiian red shrimp</name>
    <dbReference type="NCBI Taxonomy" id="373956"/>
    <lineage>
        <taxon>Eukaryota</taxon>
        <taxon>Metazoa</taxon>
        <taxon>Ecdysozoa</taxon>
        <taxon>Arthropoda</taxon>
        <taxon>Crustacea</taxon>
        <taxon>Multicrustacea</taxon>
        <taxon>Malacostraca</taxon>
        <taxon>Eumalacostraca</taxon>
        <taxon>Eucarida</taxon>
        <taxon>Decapoda</taxon>
        <taxon>Pleocyemata</taxon>
        <taxon>Caridea</taxon>
        <taxon>Atyoidea</taxon>
        <taxon>Atyidae</taxon>
        <taxon>Halocaridina</taxon>
    </lineage>
</organism>
<dbReference type="AlphaFoldDB" id="A0AAN9A0V1"/>
<name>A0AAN9A0V1_HALRR</name>
<reference evidence="2 3" key="1">
    <citation type="submission" date="2023-11" db="EMBL/GenBank/DDBJ databases">
        <title>Halocaridina rubra genome assembly.</title>
        <authorList>
            <person name="Smith C."/>
        </authorList>
    </citation>
    <scope>NUCLEOTIDE SEQUENCE [LARGE SCALE GENOMIC DNA]</scope>
    <source>
        <strain evidence="2">EP-1</strain>
        <tissue evidence="2">Whole</tissue>
    </source>
</reference>
<dbReference type="Proteomes" id="UP001381693">
    <property type="component" value="Unassembled WGS sequence"/>
</dbReference>
<gene>
    <name evidence="2" type="ORF">SK128_023002</name>
</gene>
<feature type="compositionally biased region" description="Basic and acidic residues" evidence="1">
    <location>
        <begin position="138"/>
        <end position="171"/>
    </location>
</feature>
<comment type="caution">
    <text evidence="2">The sequence shown here is derived from an EMBL/GenBank/DDBJ whole genome shotgun (WGS) entry which is preliminary data.</text>
</comment>
<evidence type="ECO:0000256" key="1">
    <source>
        <dbReference type="SAM" id="MobiDB-lite"/>
    </source>
</evidence>
<evidence type="ECO:0000313" key="3">
    <source>
        <dbReference type="Proteomes" id="UP001381693"/>
    </source>
</evidence>
<proteinExistence type="predicted"/>
<feature type="region of interest" description="Disordered" evidence="1">
    <location>
        <begin position="1"/>
        <end position="90"/>
    </location>
</feature>
<evidence type="ECO:0000313" key="2">
    <source>
        <dbReference type="EMBL" id="KAK7065617.1"/>
    </source>
</evidence>
<feature type="non-terminal residue" evidence="2">
    <location>
        <position position="390"/>
    </location>
</feature>
<feature type="compositionally biased region" description="Basic and acidic residues" evidence="1">
    <location>
        <begin position="333"/>
        <end position="344"/>
    </location>
</feature>
<feature type="compositionally biased region" description="Basic and acidic residues" evidence="1">
    <location>
        <begin position="57"/>
        <end position="73"/>
    </location>
</feature>
<dbReference type="EMBL" id="JAXCGZ010020313">
    <property type="protein sequence ID" value="KAK7065617.1"/>
    <property type="molecule type" value="Genomic_DNA"/>
</dbReference>
<sequence length="390" mass="43697">MDNVVNLIDTRKRRKEGTTRTSSLESLQGSPKRARVHAQRKFAQGSQPNSPAPTPVKETRELRDRSNSNDARTRVINQPHSTPPPPLDIVEVPMRPMVEDFLTFLCYRGTPLLPPELEHFNTPQFLETAGDSRSQSPTRDDRIRATKKKQEGLIFDKRERELSKESVKKTLDPSTDVEDNDSPPPVRVTRSSTYPLAVSSSSMGEPHNAGLKVSKKMIKKAILLRSSKSLRLRERRDLSLCQIDKQNAEPSSTHGSVIATRSGRLLHKYRLSATTAMARKKAKVAKLSSIRPKQKLSRILQRVGGSVIYPDTSKLQRITRSQVEPKSSPVTDKVLEEKIPEADKSGSNSSDSKETGWSPVTKLPRSVRLLRQRVDGKKILVKKVVQVGNK</sequence>
<feature type="compositionally biased region" description="Polar residues" evidence="1">
    <location>
        <begin position="319"/>
        <end position="330"/>
    </location>
</feature>
<protein>
    <submittedName>
        <fullName evidence="2">Uncharacterized protein</fullName>
    </submittedName>
</protein>
<feature type="region of interest" description="Disordered" evidence="1">
    <location>
        <begin position="126"/>
        <end position="190"/>
    </location>
</feature>
<accession>A0AAN9A0V1</accession>
<feature type="region of interest" description="Disordered" evidence="1">
    <location>
        <begin position="319"/>
        <end position="362"/>
    </location>
</feature>
<keyword evidence="3" id="KW-1185">Reference proteome</keyword>
<feature type="compositionally biased region" description="Polar residues" evidence="1">
    <location>
        <begin position="126"/>
        <end position="137"/>
    </location>
</feature>